<organism evidence="2 3">
    <name type="scientific">Rotaria sordida</name>
    <dbReference type="NCBI Taxonomy" id="392033"/>
    <lineage>
        <taxon>Eukaryota</taxon>
        <taxon>Metazoa</taxon>
        <taxon>Spiralia</taxon>
        <taxon>Gnathifera</taxon>
        <taxon>Rotifera</taxon>
        <taxon>Eurotatoria</taxon>
        <taxon>Bdelloidea</taxon>
        <taxon>Philodinida</taxon>
        <taxon>Philodinidae</taxon>
        <taxon>Rotaria</taxon>
    </lineage>
</organism>
<dbReference type="AlphaFoldDB" id="A0A820J203"/>
<comment type="caution">
    <text evidence="2">The sequence shown here is derived from an EMBL/GenBank/DDBJ whole genome shotgun (WGS) entry which is preliminary data.</text>
</comment>
<name>A0A820J203_9BILA</name>
<feature type="compositionally biased region" description="Polar residues" evidence="1">
    <location>
        <begin position="58"/>
        <end position="68"/>
    </location>
</feature>
<feature type="non-terminal residue" evidence="2">
    <location>
        <position position="1"/>
    </location>
</feature>
<evidence type="ECO:0000313" key="3">
    <source>
        <dbReference type="Proteomes" id="UP000663836"/>
    </source>
</evidence>
<proteinExistence type="predicted"/>
<sequence length="95" mass="10771">QMFHESTPIEKTQSTKMKFEPSVEENIYHEQTMKADQSTANDKIEQTVKENVCHEQPQETSQSVANDQTEPEHSPVVIDVIVEQSVNSLQSTPDV</sequence>
<protein>
    <submittedName>
        <fullName evidence="2">Uncharacterized protein</fullName>
    </submittedName>
</protein>
<dbReference type="Proteomes" id="UP000663836">
    <property type="component" value="Unassembled WGS sequence"/>
</dbReference>
<gene>
    <name evidence="2" type="ORF">JBS370_LOCUS40992</name>
</gene>
<dbReference type="EMBL" id="CAJOBD010041321">
    <property type="protein sequence ID" value="CAF4320234.1"/>
    <property type="molecule type" value="Genomic_DNA"/>
</dbReference>
<reference evidence="2" key="1">
    <citation type="submission" date="2021-02" db="EMBL/GenBank/DDBJ databases">
        <authorList>
            <person name="Nowell W R."/>
        </authorList>
    </citation>
    <scope>NUCLEOTIDE SEQUENCE</scope>
</reference>
<evidence type="ECO:0000313" key="2">
    <source>
        <dbReference type="EMBL" id="CAF4320234.1"/>
    </source>
</evidence>
<accession>A0A820J203</accession>
<feature type="region of interest" description="Disordered" evidence="1">
    <location>
        <begin position="53"/>
        <end position="74"/>
    </location>
</feature>
<evidence type="ECO:0000256" key="1">
    <source>
        <dbReference type="SAM" id="MobiDB-lite"/>
    </source>
</evidence>